<dbReference type="PROSITE" id="PS50822">
    <property type="entry name" value="PIWI"/>
    <property type="match status" value="1"/>
</dbReference>
<dbReference type="Pfam" id="PF02170">
    <property type="entry name" value="PAZ"/>
    <property type="match status" value="1"/>
</dbReference>
<dbReference type="GO" id="GO:0003723">
    <property type="term" value="F:RNA binding"/>
    <property type="evidence" value="ECO:0007669"/>
    <property type="project" value="InterPro"/>
</dbReference>
<dbReference type="CDD" id="cd02846">
    <property type="entry name" value="PAZ_argonaute_like"/>
    <property type="match status" value="1"/>
</dbReference>
<gene>
    <name evidence="3" type="ORF">K402DRAFT_411887</name>
</gene>
<evidence type="ECO:0000259" key="2">
    <source>
        <dbReference type="PROSITE" id="PS50822"/>
    </source>
</evidence>
<dbReference type="CDD" id="cd04657">
    <property type="entry name" value="Piwi_ago-like"/>
    <property type="match status" value="1"/>
</dbReference>
<dbReference type="Pfam" id="PF08699">
    <property type="entry name" value="ArgoL1"/>
    <property type="match status" value="1"/>
</dbReference>
<dbReference type="SUPFAM" id="SSF101690">
    <property type="entry name" value="PAZ domain"/>
    <property type="match status" value="1"/>
</dbReference>
<dbReference type="Gene3D" id="3.30.420.10">
    <property type="entry name" value="Ribonuclease H-like superfamily/Ribonuclease H"/>
    <property type="match status" value="1"/>
</dbReference>
<dbReference type="Proteomes" id="UP000800041">
    <property type="component" value="Unassembled WGS sequence"/>
</dbReference>
<evidence type="ECO:0000313" key="4">
    <source>
        <dbReference type="Proteomes" id="UP000800041"/>
    </source>
</evidence>
<dbReference type="Pfam" id="PF02171">
    <property type="entry name" value="Piwi"/>
    <property type="match status" value="1"/>
</dbReference>
<dbReference type="Gene3D" id="2.170.260.10">
    <property type="entry name" value="paz domain"/>
    <property type="match status" value="1"/>
</dbReference>
<dbReference type="Pfam" id="PF16486">
    <property type="entry name" value="ArgoN"/>
    <property type="match status" value="1"/>
</dbReference>
<dbReference type="InterPro" id="IPR045246">
    <property type="entry name" value="Piwi_ago-like"/>
</dbReference>
<dbReference type="EMBL" id="ML977151">
    <property type="protein sequence ID" value="KAF1987595.1"/>
    <property type="molecule type" value="Genomic_DNA"/>
</dbReference>
<dbReference type="InterPro" id="IPR003165">
    <property type="entry name" value="Piwi"/>
</dbReference>
<dbReference type="InterPro" id="IPR032474">
    <property type="entry name" value="Argonaute_N"/>
</dbReference>
<keyword evidence="4" id="KW-1185">Reference proteome</keyword>
<accession>A0A6G1H347</accession>
<dbReference type="SUPFAM" id="SSF53098">
    <property type="entry name" value="Ribonuclease H-like"/>
    <property type="match status" value="1"/>
</dbReference>
<reference evidence="3" key="1">
    <citation type="journal article" date="2020" name="Stud. Mycol.">
        <title>101 Dothideomycetes genomes: a test case for predicting lifestyles and emergence of pathogens.</title>
        <authorList>
            <person name="Haridas S."/>
            <person name="Albert R."/>
            <person name="Binder M."/>
            <person name="Bloem J."/>
            <person name="Labutti K."/>
            <person name="Salamov A."/>
            <person name="Andreopoulos B."/>
            <person name="Baker S."/>
            <person name="Barry K."/>
            <person name="Bills G."/>
            <person name="Bluhm B."/>
            <person name="Cannon C."/>
            <person name="Castanera R."/>
            <person name="Culley D."/>
            <person name="Daum C."/>
            <person name="Ezra D."/>
            <person name="Gonzalez J."/>
            <person name="Henrissat B."/>
            <person name="Kuo A."/>
            <person name="Liang C."/>
            <person name="Lipzen A."/>
            <person name="Lutzoni F."/>
            <person name="Magnuson J."/>
            <person name="Mondo S."/>
            <person name="Nolan M."/>
            <person name="Ohm R."/>
            <person name="Pangilinan J."/>
            <person name="Park H.-J."/>
            <person name="Ramirez L."/>
            <person name="Alfaro M."/>
            <person name="Sun H."/>
            <person name="Tritt A."/>
            <person name="Yoshinaga Y."/>
            <person name="Zwiers L.-H."/>
            <person name="Turgeon B."/>
            <person name="Goodwin S."/>
            <person name="Spatafora J."/>
            <person name="Crous P."/>
            <person name="Grigoriev I."/>
        </authorList>
    </citation>
    <scope>NUCLEOTIDE SEQUENCE</scope>
    <source>
        <strain evidence="3">CBS 113979</strain>
    </source>
</reference>
<dbReference type="Pfam" id="PF16488">
    <property type="entry name" value="ArgoL2"/>
    <property type="match status" value="1"/>
</dbReference>
<dbReference type="AlphaFoldDB" id="A0A6G1H347"/>
<feature type="domain" description="Piwi" evidence="2">
    <location>
        <begin position="616"/>
        <end position="921"/>
    </location>
</feature>
<dbReference type="Gene3D" id="3.40.50.2300">
    <property type="match status" value="1"/>
</dbReference>
<dbReference type="InterPro" id="IPR036397">
    <property type="entry name" value="RNaseH_sf"/>
</dbReference>
<name>A0A6G1H347_9PEZI</name>
<sequence>MAGASKQRAKRQPIDDANSAQASGHHDAEGSAYGRPSDTSVGRVDGNSEPRPRGPQYDNSNGPNRNPNEEPEGVIVDSRRLADTLGVTGYAVVHNNKAGIAGDLPKRGPLNNQGRAIKVGLNMFQVAMLPRKKIYQYDVLIGKGDEKRGTVRAVWDSKKLKSELGPGWIFDGVRLAWALTERPNVNILIDMDEERGRPPRVGRDNNIRVTLKCTNIVHFDSLTAYLNRQADFDNSCLEAISFIDHLMREHPSRTYTMIKKSFFSRGQIRKNLGGGVEAFKGVFSSLRMVRGIDSPCLAINVDVANGTFFTASGLLDSMVQACGCRNAADLSNVFNNSKNHWKKSDLYKTLKRFRKLRIIVNHRGTDEQYTINDFLDKDVTTFRFEQKTFDESGNQTSSTMTTLQSYFRTKYQINPVPGFPIVELTKKGTVLPLECCKILQNQRYPFKLNDTQTRDMIGFAVQPPKQRWEAVQHGLDMLEWDKDPFHKNFGFKISPQRTEVTARLLPAPNILFQNAKIDANKASGGQWRIDKMKFLTPNTRPLVAWGVCVVDPRGAGDKAAAENFFKNFVQIYATSHGGNVASKEPAFVAGNSKKGGEMITEVWNSTGNKFKQKPQIIFFVVPNKNSDTYLRIKKSCEIRYGIPSQVLQSAHVMKNQAQYISNVCMKVNAKLGGSTCKASGSIMAKIGPSHMKLPTMIMGADVSHVAPGAPGQSVAAITMSINRDCTRYAAQCASNGQRVEIISTANIRNLCGKMFKMWSELVGNGQYPKRIYYIRDGVSEGQYSHVLDQEVRDMQEVMHTLNPKADTKFTVIIASKRHHIRFFPTQGDRNGNPYPGTLVETGCTHPFEFDFYLAAHAAIKGTTRPIHYHVLKNDCEMRSEELQQMIFEHSFQYARATTAVSLHPAVYYAHLASNRSKAHEDKAELSSGKKELMKKQTSASGSGSAPTDLYEILPMKGDLNIDSGMWYI</sequence>
<dbReference type="InterPro" id="IPR036085">
    <property type="entry name" value="PAZ_dom_sf"/>
</dbReference>
<proteinExistence type="predicted"/>
<dbReference type="InterPro" id="IPR012337">
    <property type="entry name" value="RNaseH-like_sf"/>
</dbReference>
<feature type="compositionally biased region" description="Polar residues" evidence="1">
    <location>
        <begin position="935"/>
        <end position="945"/>
    </location>
</feature>
<protein>
    <submittedName>
        <fullName evidence="3">Piwi-domain-containing protein</fullName>
    </submittedName>
</protein>
<evidence type="ECO:0000256" key="1">
    <source>
        <dbReference type="SAM" id="MobiDB-lite"/>
    </source>
</evidence>
<dbReference type="SMART" id="SM00950">
    <property type="entry name" value="Piwi"/>
    <property type="match status" value="1"/>
</dbReference>
<dbReference type="InterPro" id="IPR014811">
    <property type="entry name" value="ArgoL1"/>
</dbReference>
<dbReference type="PANTHER" id="PTHR22891">
    <property type="entry name" value="EUKARYOTIC TRANSLATION INITIATION FACTOR 2C"/>
    <property type="match status" value="1"/>
</dbReference>
<feature type="compositionally biased region" description="Basic and acidic residues" evidence="1">
    <location>
        <begin position="919"/>
        <end position="934"/>
    </location>
</feature>
<feature type="region of interest" description="Disordered" evidence="1">
    <location>
        <begin position="919"/>
        <end position="945"/>
    </location>
</feature>
<dbReference type="SMART" id="SM01163">
    <property type="entry name" value="DUF1785"/>
    <property type="match status" value="1"/>
</dbReference>
<feature type="region of interest" description="Disordered" evidence="1">
    <location>
        <begin position="1"/>
        <end position="75"/>
    </location>
</feature>
<dbReference type="InterPro" id="IPR003100">
    <property type="entry name" value="PAZ_dom"/>
</dbReference>
<dbReference type="InterPro" id="IPR032472">
    <property type="entry name" value="ArgoL2"/>
</dbReference>
<dbReference type="OrthoDB" id="10252740at2759"/>
<organism evidence="3 4">
    <name type="scientific">Aulographum hederae CBS 113979</name>
    <dbReference type="NCBI Taxonomy" id="1176131"/>
    <lineage>
        <taxon>Eukaryota</taxon>
        <taxon>Fungi</taxon>
        <taxon>Dikarya</taxon>
        <taxon>Ascomycota</taxon>
        <taxon>Pezizomycotina</taxon>
        <taxon>Dothideomycetes</taxon>
        <taxon>Pleosporomycetidae</taxon>
        <taxon>Aulographales</taxon>
        <taxon>Aulographaceae</taxon>
    </lineage>
</organism>
<evidence type="ECO:0000313" key="3">
    <source>
        <dbReference type="EMBL" id="KAF1987595.1"/>
    </source>
</evidence>